<name>F6HL58_VITVI</name>
<dbReference type="EMBL" id="FN595991">
    <property type="protein sequence ID" value="CCB55165.1"/>
    <property type="molecule type" value="Genomic_DNA"/>
</dbReference>
<evidence type="ECO:0000313" key="1">
    <source>
        <dbReference type="EMBL" id="CCB55165.1"/>
    </source>
</evidence>
<organism evidence="1 2">
    <name type="scientific">Vitis vinifera</name>
    <name type="common">Grape</name>
    <dbReference type="NCBI Taxonomy" id="29760"/>
    <lineage>
        <taxon>Eukaryota</taxon>
        <taxon>Viridiplantae</taxon>
        <taxon>Streptophyta</taxon>
        <taxon>Embryophyta</taxon>
        <taxon>Tracheophyta</taxon>
        <taxon>Spermatophyta</taxon>
        <taxon>Magnoliopsida</taxon>
        <taxon>eudicotyledons</taxon>
        <taxon>Gunneridae</taxon>
        <taxon>Pentapetalae</taxon>
        <taxon>rosids</taxon>
        <taxon>Vitales</taxon>
        <taxon>Vitaceae</taxon>
        <taxon>Viteae</taxon>
        <taxon>Vitis</taxon>
    </lineage>
</organism>
<gene>
    <name evidence="1" type="ordered locus">VIT_08s0007g07940</name>
</gene>
<dbReference type="Proteomes" id="UP000009183">
    <property type="component" value="Chromosome 8"/>
</dbReference>
<dbReference type="InParanoid" id="F6HL58"/>
<proteinExistence type="predicted"/>
<evidence type="ECO:0000313" key="2">
    <source>
        <dbReference type="Proteomes" id="UP000009183"/>
    </source>
</evidence>
<reference evidence="2" key="1">
    <citation type="journal article" date="2007" name="Nature">
        <title>The grapevine genome sequence suggests ancestral hexaploidization in major angiosperm phyla.</title>
        <authorList>
            <consortium name="The French-Italian Public Consortium for Grapevine Genome Characterization."/>
            <person name="Jaillon O."/>
            <person name="Aury J.-M."/>
            <person name="Noel B."/>
            <person name="Policriti A."/>
            <person name="Clepet C."/>
            <person name="Casagrande A."/>
            <person name="Choisne N."/>
            <person name="Aubourg S."/>
            <person name="Vitulo N."/>
            <person name="Jubin C."/>
            <person name="Vezzi A."/>
            <person name="Legeai F."/>
            <person name="Hugueney P."/>
            <person name="Dasilva C."/>
            <person name="Horner D."/>
            <person name="Mica E."/>
            <person name="Jublot D."/>
            <person name="Poulain J."/>
            <person name="Bruyere C."/>
            <person name="Billault A."/>
            <person name="Segurens B."/>
            <person name="Gouyvenoux M."/>
            <person name="Ugarte E."/>
            <person name="Cattonaro F."/>
            <person name="Anthouard V."/>
            <person name="Vico V."/>
            <person name="Del Fabbro C."/>
            <person name="Alaux M."/>
            <person name="Di Gaspero G."/>
            <person name="Dumas V."/>
            <person name="Felice N."/>
            <person name="Paillard S."/>
            <person name="Juman I."/>
            <person name="Moroldo M."/>
            <person name="Scalabrin S."/>
            <person name="Canaguier A."/>
            <person name="Le Clainche I."/>
            <person name="Malacrida G."/>
            <person name="Durand E."/>
            <person name="Pesole G."/>
            <person name="Laucou V."/>
            <person name="Chatelet P."/>
            <person name="Merdinoglu D."/>
            <person name="Delledonne M."/>
            <person name="Pezzotti M."/>
            <person name="Lecharny A."/>
            <person name="Scarpelli C."/>
            <person name="Artiguenave F."/>
            <person name="Pe M.E."/>
            <person name="Valle G."/>
            <person name="Morgante M."/>
            <person name="Caboche M."/>
            <person name="Adam-Blondon A.-F."/>
            <person name="Weissenbach J."/>
            <person name="Quetier F."/>
            <person name="Wincker P."/>
        </authorList>
    </citation>
    <scope>NUCLEOTIDE SEQUENCE [LARGE SCALE GENOMIC DNA]</scope>
    <source>
        <strain evidence="2">cv. Pinot noir / PN40024</strain>
    </source>
</reference>
<accession>F6HL58</accession>
<protein>
    <submittedName>
        <fullName evidence="1">Uncharacterized protein</fullName>
    </submittedName>
</protein>
<dbReference type="PaxDb" id="29760-VIT_08s0007g07940.t01"/>
<keyword evidence="2" id="KW-1185">Reference proteome</keyword>
<sequence length="36" mass="4155">MTAEKKGIRLTFKEGLFVSKFHSCPSHHLKLLYHLG</sequence>
<dbReference type="AlphaFoldDB" id="F6HL58"/>
<dbReference type="HOGENOM" id="CLU_3360742_0_0_1"/>